<gene>
    <name evidence="7" type="primary">cysG_3</name>
    <name evidence="7" type="ORF">NCTC9419_03488</name>
</gene>
<dbReference type="InterPro" id="IPR037115">
    <property type="entry name" value="Sirohaem_synt_dimer_dom_sf"/>
</dbReference>
<organism evidence="7 8">
    <name type="scientific">Serratia rubidaea</name>
    <name type="common">Serratia marinorubra</name>
    <dbReference type="NCBI Taxonomy" id="61652"/>
    <lineage>
        <taxon>Bacteria</taxon>
        <taxon>Pseudomonadati</taxon>
        <taxon>Pseudomonadota</taxon>
        <taxon>Gammaproteobacteria</taxon>
        <taxon>Enterobacterales</taxon>
        <taxon>Yersiniaceae</taxon>
        <taxon>Serratia</taxon>
    </lineage>
</organism>
<name>A0A3S4FYY4_SERRU</name>
<keyword evidence="3" id="KW-0627">Porphyrin biosynthesis</keyword>
<dbReference type="GO" id="GO:0016491">
    <property type="term" value="F:oxidoreductase activity"/>
    <property type="evidence" value="ECO:0007669"/>
    <property type="project" value="UniProtKB-KW"/>
</dbReference>
<sequence>MLREKLEALLPASLGTMAQLAGGFRTRVKQQLSSIGARRRFWEKSLNGRFATLAANEQPQQAQQQLEQDLPRLRR</sequence>
<dbReference type="SUPFAM" id="SSF75615">
    <property type="entry name" value="Siroheme synthase middle domains-like"/>
    <property type="match status" value="1"/>
</dbReference>
<dbReference type="Proteomes" id="UP000271603">
    <property type="component" value="Chromosome"/>
</dbReference>
<evidence type="ECO:0000256" key="4">
    <source>
        <dbReference type="ARBA" id="ARBA00023444"/>
    </source>
</evidence>
<dbReference type="AlphaFoldDB" id="A0A3S4FYY4"/>
<accession>A0A3S4FYY4</accession>
<feature type="region of interest" description="Disordered" evidence="5">
    <location>
        <begin position="53"/>
        <end position="75"/>
    </location>
</feature>
<evidence type="ECO:0000313" key="8">
    <source>
        <dbReference type="Proteomes" id="UP000271603"/>
    </source>
</evidence>
<dbReference type="Gene3D" id="1.10.8.210">
    <property type="entry name" value="Sirohaem synthase, dimerisation domain"/>
    <property type="match status" value="1"/>
</dbReference>
<evidence type="ECO:0000256" key="5">
    <source>
        <dbReference type="SAM" id="MobiDB-lite"/>
    </source>
</evidence>
<dbReference type="InterPro" id="IPR006367">
    <property type="entry name" value="Sirohaem_synthase_N"/>
</dbReference>
<feature type="domain" description="Sirohaem synthase dimerisation" evidence="6">
    <location>
        <begin position="13"/>
        <end position="70"/>
    </location>
</feature>
<keyword evidence="2" id="KW-0520">NAD</keyword>
<dbReference type="NCBIfam" id="TIGR01470">
    <property type="entry name" value="cysG_Nterm"/>
    <property type="match status" value="1"/>
</dbReference>
<evidence type="ECO:0000259" key="6">
    <source>
        <dbReference type="Pfam" id="PF10414"/>
    </source>
</evidence>
<dbReference type="InterPro" id="IPR019478">
    <property type="entry name" value="Sirohaem_synthase_dimer_dom"/>
</dbReference>
<comment type="pathway">
    <text evidence="4">Porphyrin-containing compound metabolism.</text>
</comment>
<evidence type="ECO:0000313" key="7">
    <source>
        <dbReference type="EMBL" id="VEA71914.1"/>
    </source>
</evidence>
<proteinExistence type="predicted"/>
<dbReference type="GO" id="GO:0019354">
    <property type="term" value="P:siroheme biosynthetic process"/>
    <property type="evidence" value="ECO:0007669"/>
    <property type="project" value="InterPro"/>
</dbReference>
<keyword evidence="1" id="KW-0560">Oxidoreductase</keyword>
<protein>
    <submittedName>
        <fullName evidence="7">Siroheme synthase</fullName>
    </submittedName>
</protein>
<reference evidence="7 8" key="1">
    <citation type="submission" date="2018-12" db="EMBL/GenBank/DDBJ databases">
        <authorList>
            <consortium name="Pathogen Informatics"/>
        </authorList>
    </citation>
    <scope>NUCLEOTIDE SEQUENCE [LARGE SCALE GENOMIC DNA]</scope>
    <source>
        <strain evidence="7 8">NCTC9419</strain>
    </source>
</reference>
<dbReference type="Pfam" id="PF10414">
    <property type="entry name" value="CysG_dimeriser"/>
    <property type="match status" value="1"/>
</dbReference>
<feature type="compositionally biased region" description="Low complexity" evidence="5">
    <location>
        <begin position="53"/>
        <end position="68"/>
    </location>
</feature>
<evidence type="ECO:0000256" key="2">
    <source>
        <dbReference type="ARBA" id="ARBA00023027"/>
    </source>
</evidence>
<evidence type="ECO:0000256" key="1">
    <source>
        <dbReference type="ARBA" id="ARBA00023002"/>
    </source>
</evidence>
<evidence type="ECO:0000256" key="3">
    <source>
        <dbReference type="ARBA" id="ARBA00023244"/>
    </source>
</evidence>
<dbReference type="EMBL" id="LR134155">
    <property type="protein sequence ID" value="VEA71914.1"/>
    <property type="molecule type" value="Genomic_DNA"/>
</dbReference>